<keyword evidence="3" id="KW-1185">Reference proteome</keyword>
<dbReference type="eggNOG" id="arCOG09033">
    <property type="taxonomic scope" value="Archaea"/>
</dbReference>
<dbReference type="PATRIC" id="fig|547559.17.peg.337"/>
<dbReference type="Proteomes" id="UP000011543">
    <property type="component" value="Unassembled WGS sequence"/>
</dbReference>
<gene>
    <name evidence="1" type="ordered locus">Nmag_0272</name>
    <name evidence="2" type="ORF">C500_01790</name>
</gene>
<dbReference type="RefSeq" id="WP_004213730.1">
    <property type="nucleotide sequence ID" value="NC_013922.1"/>
</dbReference>
<dbReference type="GeneID" id="8823093"/>
<reference evidence="1" key="4">
    <citation type="submission" date="2016-09" db="EMBL/GenBank/DDBJ databases">
        <authorList>
            <person name="Pfeiffer F."/>
        </authorList>
    </citation>
    <scope>NUCLEOTIDE SEQUENCE</scope>
    <source>
        <strain evidence="1">ATCC 43099</strain>
    </source>
</reference>
<dbReference type="KEGG" id="nmg:Nmag_0272"/>
<reference evidence="1 3" key="2">
    <citation type="journal article" date="2012" name="BMC Genomics">
        <title>A comparative genomics perspective on the genetic content of the alkaliphilic haloarchaeon Natrialba magadii ATCC 43099T.</title>
        <authorList>
            <person name="Siddaramappa S."/>
            <person name="Challacombe J.F."/>
            <person name="Decastro R.E."/>
            <person name="Pfeiffer F."/>
            <person name="Sastre D.E."/>
            <person name="Gimenez M.I."/>
            <person name="Paggi R.A."/>
            <person name="Detter J.C."/>
            <person name="Davenport K.W."/>
            <person name="Goodwin L.A."/>
            <person name="Kyrpides N."/>
            <person name="Tapia R."/>
            <person name="Pitluck S."/>
            <person name="Lucas S."/>
            <person name="Woyke T."/>
            <person name="Maupin-Furlow J.A."/>
        </authorList>
    </citation>
    <scope>NUCLEOTIDE SEQUENCE [LARGE SCALE GENOMIC DNA]</scope>
    <source>
        <strain evidence="1">ATCC 43099</strain>
        <strain evidence="3">ATCC 43099 / DSM 3394 / CCM 3739 / CIP 104546 / IAM 13178 / JCM 8861 / NBRC 102185 / NCIMB 2190 / MS3</strain>
    </source>
</reference>
<dbReference type="EMBL" id="AOHS01000009">
    <property type="protein sequence ID" value="ELY33524.1"/>
    <property type="molecule type" value="Genomic_DNA"/>
</dbReference>
<dbReference type="Proteomes" id="UP000001879">
    <property type="component" value="Chromosome"/>
</dbReference>
<evidence type="ECO:0000313" key="2">
    <source>
        <dbReference type="EMBL" id="ELY33524.1"/>
    </source>
</evidence>
<evidence type="ECO:0000313" key="4">
    <source>
        <dbReference type="Proteomes" id="UP000011543"/>
    </source>
</evidence>
<accession>D3SX44</accession>
<dbReference type="OrthoDB" id="222338at2157"/>
<reference evidence="3" key="1">
    <citation type="submission" date="2010-02" db="EMBL/GenBank/DDBJ databases">
        <title>Complete sequence of chromosome of Natrialba magadii ATCC 43099.</title>
        <authorList>
            <consortium name="US DOE Joint Genome Institute"/>
            <person name="Lucas S."/>
            <person name="Copeland A."/>
            <person name="Lapidus A."/>
            <person name="Cheng J.-F."/>
            <person name="Bruce D."/>
            <person name="Goodwin L."/>
            <person name="Pitluck S."/>
            <person name="Davenport K."/>
            <person name="Saunders E."/>
            <person name="Detter J.C."/>
            <person name="Han C."/>
            <person name="Tapia R."/>
            <person name="Land M."/>
            <person name="Hauser L."/>
            <person name="Kyrpides N."/>
            <person name="Mikhailova N."/>
            <person name="De Castro R.E."/>
            <person name="Maupin-Furlow J.A."/>
            <person name="Woyke T."/>
        </authorList>
    </citation>
    <scope>NUCLEOTIDE SEQUENCE [LARGE SCALE GENOMIC DNA]</scope>
    <source>
        <strain evidence="3">ATCC 43099 / DSM 3394 / CCM 3739 / CIP 104546 / IAM 13178 / JCM 8861 / NBRC 102185 / NCIMB 2190 / MS3</strain>
    </source>
</reference>
<organism evidence="1 3">
    <name type="scientific">Natrialba magadii (strain ATCC 43099 / DSM 3394 / CCM 3739 / CIP 104546 / IAM 13178 / JCM 8861 / NBRC 102185 / NCIMB 2190 / MS3)</name>
    <name type="common">Natronobacterium magadii</name>
    <dbReference type="NCBI Taxonomy" id="547559"/>
    <lineage>
        <taxon>Archaea</taxon>
        <taxon>Methanobacteriati</taxon>
        <taxon>Methanobacteriota</taxon>
        <taxon>Stenosarchaea group</taxon>
        <taxon>Halobacteria</taxon>
        <taxon>Halobacteriales</taxon>
        <taxon>Natrialbaceae</taxon>
        <taxon>Natrialba</taxon>
    </lineage>
</organism>
<evidence type="ECO:0000313" key="1">
    <source>
        <dbReference type="EMBL" id="ADD03864.1"/>
    </source>
</evidence>
<evidence type="ECO:0000313" key="3">
    <source>
        <dbReference type="Proteomes" id="UP000001879"/>
    </source>
</evidence>
<dbReference type="STRING" id="547559.Nmag_0272"/>
<dbReference type="HOGENOM" id="CLU_2406439_0_0_2"/>
<dbReference type="PaxDb" id="547559-Nmag_0272"/>
<reference evidence="2 4" key="3">
    <citation type="journal article" date="2014" name="PLoS Genet.">
        <title>Phylogenetically driven sequencing of extremely halophilic archaea reveals strategies for static and dynamic osmo-response.</title>
        <authorList>
            <person name="Becker E.A."/>
            <person name="Seitzer P.M."/>
            <person name="Tritt A."/>
            <person name="Larsen D."/>
            <person name="Krusor M."/>
            <person name="Yao A.I."/>
            <person name="Wu D."/>
            <person name="Madern D."/>
            <person name="Eisen J.A."/>
            <person name="Darling A.E."/>
            <person name="Facciotti M.T."/>
        </authorList>
    </citation>
    <scope>NUCLEOTIDE SEQUENCE [LARGE SCALE GENOMIC DNA]</scope>
    <source>
        <strain evidence="4">ATCC 43099 / DSM 3394 / CCM 3739 / CIP 104546 / IAM 13178 / JCM 8861 / NBRC 102185 / NCIMB 2190 / MS3</strain>
        <strain evidence="2">MS-3</strain>
    </source>
</reference>
<name>D3SX44_NATMM</name>
<dbReference type="AlphaFoldDB" id="D3SX44"/>
<protein>
    <submittedName>
        <fullName evidence="1">Uncharacterized protein</fullName>
    </submittedName>
</protein>
<dbReference type="EMBL" id="CP001932">
    <property type="protein sequence ID" value="ADD03864.1"/>
    <property type="molecule type" value="Genomic_DNA"/>
</dbReference>
<proteinExistence type="predicted"/>
<sequence length="92" mass="10152">MPERVDPRNLPSGYSPAFIQLSDGLVCVADATVRDSGWLEFTEWSGTTGLVPPRDCGRVKFIATELVEDALRRRIADADIRAEYGPEGEVSR</sequence>